<accession>A0A4R4WL47</accession>
<gene>
    <name evidence="1" type="ORF">E1218_26360</name>
</gene>
<feature type="non-terminal residue" evidence="1">
    <location>
        <position position="61"/>
    </location>
</feature>
<evidence type="ECO:0000313" key="1">
    <source>
        <dbReference type="EMBL" id="TDD18247.1"/>
    </source>
</evidence>
<sequence length="61" mass="6378">MSFQNHQGAATHLLAVFGWSPFAVEENARRSVDVGRVHSVTRAAVVTGGGSGLGREMALAL</sequence>
<organism evidence="1 2">
    <name type="scientific">Kribbella turkmenica</name>
    <dbReference type="NCBI Taxonomy" id="2530375"/>
    <lineage>
        <taxon>Bacteria</taxon>
        <taxon>Bacillati</taxon>
        <taxon>Actinomycetota</taxon>
        <taxon>Actinomycetes</taxon>
        <taxon>Propionibacteriales</taxon>
        <taxon>Kribbellaceae</taxon>
        <taxon>Kribbella</taxon>
    </lineage>
</organism>
<dbReference type="AlphaFoldDB" id="A0A4R4WL47"/>
<name>A0A4R4WL47_9ACTN</name>
<comment type="caution">
    <text evidence="1">The sequence shown here is derived from an EMBL/GenBank/DDBJ whole genome shotgun (WGS) entry which is preliminary data.</text>
</comment>
<dbReference type="Proteomes" id="UP000295172">
    <property type="component" value="Unassembled WGS sequence"/>
</dbReference>
<keyword evidence="2" id="KW-1185">Reference proteome</keyword>
<protein>
    <submittedName>
        <fullName evidence="1">Uncharacterized protein</fullName>
    </submittedName>
</protein>
<evidence type="ECO:0000313" key="2">
    <source>
        <dbReference type="Proteomes" id="UP000295172"/>
    </source>
</evidence>
<proteinExistence type="predicted"/>
<reference evidence="1 2" key="1">
    <citation type="submission" date="2019-02" db="EMBL/GenBank/DDBJ databases">
        <title>Draft genome sequences of novel Actinobacteria.</title>
        <authorList>
            <person name="Sahin N."/>
            <person name="Ay H."/>
            <person name="Saygin H."/>
        </authorList>
    </citation>
    <scope>NUCLEOTIDE SEQUENCE [LARGE SCALE GENOMIC DNA]</scope>
    <source>
        <strain evidence="1 2">16K104</strain>
    </source>
</reference>
<dbReference type="EMBL" id="SMKR01000137">
    <property type="protein sequence ID" value="TDD18247.1"/>
    <property type="molecule type" value="Genomic_DNA"/>
</dbReference>